<accession>A0A7L1NCX1</accession>
<keyword evidence="4" id="KW-1185">Reference proteome</keyword>
<evidence type="ECO:0000256" key="1">
    <source>
        <dbReference type="SAM" id="MobiDB-lite"/>
    </source>
</evidence>
<dbReference type="SMART" id="SM00165">
    <property type="entry name" value="UBA"/>
    <property type="match status" value="1"/>
</dbReference>
<dbReference type="PANTHER" id="PTHR15397">
    <property type="entry name" value="SODIUM-GLUCOSE COTRANSPORTER REGULATORY PROTEIN -RELATED"/>
    <property type="match status" value="1"/>
</dbReference>
<dbReference type="InterPro" id="IPR015940">
    <property type="entry name" value="UBA"/>
</dbReference>
<feature type="region of interest" description="Disordered" evidence="1">
    <location>
        <begin position="470"/>
        <end position="501"/>
    </location>
</feature>
<organism evidence="3 4">
    <name type="scientific">Rhinopomastus cyanomelas</name>
    <name type="common">Common scimitarbill</name>
    <dbReference type="NCBI Taxonomy" id="113115"/>
    <lineage>
        <taxon>Eukaryota</taxon>
        <taxon>Metazoa</taxon>
        <taxon>Chordata</taxon>
        <taxon>Craniata</taxon>
        <taxon>Vertebrata</taxon>
        <taxon>Euteleostomi</taxon>
        <taxon>Archelosauria</taxon>
        <taxon>Archosauria</taxon>
        <taxon>Dinosauria</taxon>
        <taxon>Saurischia</taxon>
        <taxon>Theropoda</taxon>
        <taxon>Coelurosauria</taxon>
        <taxon>Aves</taxon>
        <taxon>Neognathae</taxon>
        <taxon>Neoaves</taxon>
        <taxon>Telluraves</taxon>
        <taxon>Coraciimorphae</taxon>
        <taxon>Bucerotiformes</taxon>
        <taxon>Rhinopomastidae</taxon>
        <taxon>Rhinopomastus</taxon>
    </lineage>
</organism>
<evidence type="ECO:0000313" key="4">
    <source>
        <dbReference type="Proteomes" id="UP000565785"/>
    </source>
</evidence>
<feature type="compositionally biased region" description="Polar residues" evidence="1">
    <location>
        <begin position="9"/>
        <end position="21"/>
    </location>
</feature>
<feature type="region of interest" description="Disordered" evidence="1">
    <location>
        <begin position="309"/>
        <end position="352"/>
    </location>
</feature>
<feature type="compositionally biased region" description="Basic and acidic residues" evidence="1">
    <location>
        <begin position="125"/>
        <end position="138"/>
    </location>
</feature>
<feature type="compositionally biased region" description="Basic and acidic residues" evidence="1">
    <location>
        <begin position="176"/>
        <end position="195"/>
    </location>
</feature>
<comment type="caution">
    <text evidence="3">The sequence shown here is derived from an EMBL/GenBank/DDBJ whole genome shotgun (WGS) entry which is preliminary data.</text>
</comment>
<proteinExistence type="predicted"/>
<feature type="non-terminal residue" evidence="3">
    <location>
        <position position="612"/>
    </location>
</feature>
<dbReference type="PANTHER" id="PTHR15397:SF3">
    <property type="entry name" value="DNA DAMAGE INDUCIBLE 1 HOMOLOG 2"/>
    <property type="match status" value="1"/>
</dbReference>
<feature type="compositionally biased region" description="Low complexity" evidence="1">
    <location>
        <begin position="265"/>
        <end position="280"/>
    </location>
</feature>
<feature type="region of interest" description="Disordered" evidence="1">
    <location>
        <begin position="1"/>
        <end position="21"/>
    </location>
</feature>
<dbReference type="Proteomes" id="UP000565785">
    <property type="component" value="Unassembled WGS sequence"/>
</dbReference>
<dbReference type="EMBL" id="VXBP01004736">
    <property type="protein sequence ID" value="NXN97046.1"/>
    <property type="molecule type" value="Genomic_DNA"/>
</dbReference>
<feature type="region of interest" description="Disordered" evidence="1">
    <location>
        <begin position="374"/>
        <end position="452"/>
    </location>
</feature>
<feature type="compositionally biased region" description="Polar residues" evidence="1">
    <location>
        <begin position="432"/>
        <end position="449"/>
    </location>
</feature>
<feature type="region of interest" description="Disordered" evidence="1">
    <location>
        <begin position="40"/>
        <end position="64"/>
    </location>
</feature>
<feature type="compositionally biased region" description="Polar residues" evidence="1">
    <location>
        <begin position="331"/>
        <end position="341"/>
    </location>
</feature>
<dbReference type="PROSITE" id="PS50030">
    <property type="entry name" value="UBA"/>
    <property type="match status" value="1"/>
</dbReference>
<feature type="compositionally biased region" description="Polar residues" evidence="1">
    <location>
        <begin position="492"/>
        <end position="501"/>
    </location>
</feature>
<feature type="non-terminal residue" evidence="3">
    <location>
        <position position="1"/>
    </location>
</feature>
<feature type="region of interest" description="Disordered" evidence="1">
    <location>
        <begin position="125"/>
        <end position="196"/>
    </location>
</feature>
<evidence type="ECO:0000313" key="3">
    <source>
        <dbReference type="EMBL" id="NXN97046.1"/>
    </source>
</evidence>
<gene>
    <name evidence="3" type="primary">Rsc1a1</name>
    <name evidence="3" type="ORF">RHICYA_R03524</name>
</gene>
<feature type="domain" description="UBA" evidence="2">
    <location>
        <begin position="566"/>
        <end position="606"/>
    </location>
</feature>
<name>A0A7L1NCX1_RHICY</name>
<dbReference type="OrthoDB" id="1047367at2759"/>
<feature type="compositionally biased region" description="Basic and acidic residues" evidence="1">
    <location>
        <begin position="420"/>
        <end position="429"/>
    </location>
</feature>
<reference evidence="3 4" key="1">
    <citation type="submission" date="2019-09" db="EMBL/GenBank/DDBJ databases">
        <title>Bird 10,000 Genomes (B10K) Project - Family phase.</title>
        <authorList>
            <person name="Zhang G."/>
        </authorList>
    </citation>
    <scope>NUCLEOTIDE SEQUENCE [LARGE SCALE GENOMIC DNA]</scope>
    <source>
        <strain evidence="3">B10K-DU-002-35</strain>
        <tissue evidence="3">Muscle</tissue>
    </source>
</reference>
<protein>
    <submittedName>
        <fullName evidence="3">RSCA1 protein</fullName>
    </submittedName>
</protein>
<sequence>MPSLPASDGFQNPVQSSGLNSKICNPINQLLDRSVSAPAPVCSSESSLAEPIGPRASKSYESSTKCQISLEEDDHLLLQHLSSNASLADTGPSPQAGEGTCCSPACLLQETLKEPLIADSLEECNSKEQEHGQERPLEGTEENGVADAAAAQGQSKDPCLSLEQEPELPIGQQTCKDPRKEHLEEQTETTDRETSCHVAGVEKPVVEEANQPENSLKGTLGDGWEKARLSCMKGSIQTSASCSCVHTEVFMEIDVDEQSAAEVHSSASQQRQEAQSSRVSDLSSDAFSMEMEMLKSVSSLADLLPTSADLQPESTEENPAKLSDLVPEGCSSPSGICQQDTDPGRPSEEPCSSLASALKELHKLLIISRKGECKTLTSEEESQSEMAHRKPAAQQKGPSDSEEKGSDPASQEQSCSFYEVRSEGERAEGKQLSGSGTEHLSSGAASHTRSALGEGALEVQRFAGKSDSVLVNSAAAPGQQQSSEQEEFLAEDSQSPAGPALEQNTSVLSTLALDEGAAEATPHLYTEAPGRSSGSAPEGPWLLGGCEELLLSPPAGHLSGAAPPPAFPAADVARILSAGFTTREALEALERADGNTDLALLILLAKSIVVPT</sequence>
<evidence type="ECO:0000259" key="2">
    <source>
        <dbReference type="PROSITE" id="PS50030"/>
    </source>
</evidence>
<dbReference type="AlphaFoldDB" id="A0A7L1NCX1"/>
<feature type="region of interest" description="Disordered" evidence="1">
    <location>
        <begin position="261"/>
        <end position="282"/>
    </location>
</feature>